<keyword evidence="2" id="KW-1185">Reference proteome</keyword>
<dbReference type="AlphaFoldDB" id="A0A8G2EXD0"/>
<gene>
    <name evidence="1" type="ORF">SAMN05660686_05035</name>
</gene>
<evidence type="ECO:0000313" key="1">
    <source>
        <dbReference type="EMBL" id="SDG61813.1"/>
    </source>
</evidence>
<organism evidence="1 2">
    <name type="scientific">Thalassobaculum litoreum DSM 18839</name>
    <dbReference type="NCBI Taxonomy" id="1123362"/>
    <lineage>
        <taxon>Bacteria</taxon>
        <taxon>Pseudomonadati</taxon>
        <taxon>Pseudomonadota</taxon>
        <taxon>Alphaproteobacteria</taxon>
        <taxon>Rhodospirillales</taxon>
        <taxon>Thalassobaculaceae</taxon>
        <taxon>Thalassobaculum</taxon>
    </lineage>
</organism>
<proteinExistence type="predicted"/>
<dbReference type="OrthoDB" id="5405612at2"/>
<sequence>MALADFQNLVDDFVRDDESRITTDDRDAAIALAVARYSEDRPRKIVVDLTAAGGHYLDLPESWEDGFSQLESLEYPVDLVPPSEISPADWRLYTSPSATRIMVAFSLAAAATVRATHTGRHVLDDEADTIPFGAREPVAAYGASILLDQLASATANSSDPTIGADSVDHRSKSQEYAARARAHRNRYLNTFGLTERKNVAHGVVVDLDLTDSRGRDRLTHPGRYR</sequence>
<dbReference type="EMBL" id="FNBW01000038">
    <property type="protein sequence ID" value="SDG61813.1"/>
    <property type="molecule type" value="Genomic_DNA"/>
</dbReference>
<dbReference type="RefSeq" id="WP_093154818.1">
    <property type="nucleotide sequence ID" value="NZ_FNBW01000038.1"/>
</dbReference>
<accession>A0A8G2EXD0</accession>
<protein>
    <submittedName>
        <fullName evidence="1">Uncharacterized protein</fullName>
    </submittedName>
</protein>
<evidence type="ECO:0000313" key="2">
    <source>
        <dbReference type="Proteomes" id="UP000198615"/>
    </source>
</evidence>
<comment type="caution">
    <text evidence="1">The sequence shown here is derived from an EMBL/GenBank/DDBJ whole genome shotgun (WGS) entry which is preliminary data.</text>
</comment>
<dbReference type="Proteomes" id="UP000198615">
    <property type="component" value="Unassembled WGS sequence"/>
</dbReference>
<reference evidence="1 2" key="1">
    <citation type="submission" date="2016-10" db="EMBL/GenBank/DDBJ databases">
        <authorList>
            <person name="Varghese N."/>
            <person name="Submissions S."/>
        </authorList>
    </citation>
    <scope>NUCLEOTIDE SEQUENCE [LARGE SCALE GENOMIC DNA]</scope>
    <source>
        <strain evidence="1 2">DSM 18839</strain>
    </source>
</reference>
<name>A0A8G2EXD0_9PROT</name>